<name>A0A939LTX0_9MICO</name>
<dbReference type="GO" id="GO:0006974">
    <property type="term" value="P:DNA damage response"/>
    <property type="evidence" value="ECO:0007669"/>
    <property type="project" value="TreeGrafter"/>
</dbReference>
<proteinExistence type="predicted"/>
<dbReference type="Pfam" id="PF04402">
    <property type="entry name" value="SIMPL"/>
    <property type="match status" value="1"/>
</dbReference>
<dbReference type="AlphaFoldDB" id="A0A939LTX0"/>
<dbReference type="Gene3D" id="3.30.70.2970">
    <property type="entry name" value="Protein of unknown function (DUF541), domain 2"/>
    <property type="match status" value="1"/>
</dbReference>
<evidence type="ECO:0000313" key="2">
    <source>
        <dbReference type="Proteomes" id="UP000664398"/>
    </source>
</evidence>
<dbReference type="InterPro" id="IPR007497">
    <property type="entry name" value="SIMPL/DUF541"/>
</dbReference>
<organism evidence="1 2">
    <name type="scientific">Leucobacter ruminantium</name>
    <dbReference type="NCBI Taxonomy" id="1289170"/>
    <lineage>
        <taxon>Bacteria</taxon>
        <taxon>Bacillati</taxon>
        <taxon>Actinomycetota</taxon>
        <taxon>Actinomycetes</taxon>
        <taxon>Micrococcales</taxon>
        <taxon>Microbacteriaceae</taxon>
        <taxon>Leucobacter</taxon>
    </lineage>
</organism>
<accession>A0A939LTX0</accession>
<dbReference type="PANTHER" id="PTHR34387">
    <property type="entry name" value="SLR1258 PROTEIN"/>
    <property type="match status" value="1"/>
</dbReference>
<dbReference type="PANTHER" id="PTHR34387:SF1">
    <property type="entry name" value="PERIPLASMIC IMMUNOGENIC PROTEIN"/>
    <property type="match status" value="1"/>
</dbReference>
<sequence>MTTIHATGTSETHVLAERATITALVSVTSRDRSGSIDAATRLHNWLVQRAEQLRGSCDATWHSADAISTYSYKSYAEGKLKQVVFEHRTSSRVRVKLSNLSLVSALVTELSEAGVTTNVDWSLTENTRRVYERRIRKAAVEAAREVADDYAEALGQRVERVVSISDTPAGGGAPVAAFARSAAGSGAPEVTVAEITVSATVTGVYEAV</sequence>
<dbReference type="InterPro" id="IPR052022">
    <property type="entry name" value="26kDa_periplasmic_antigen"/>
</dbReference>
<gene>
    <name evidence="1" type="ORF">J4H91_02975</name>
</gene>
<comment type="caution">
    <text evidence="1">The sequence shown here is derived from an EMBL/GenBank/DDBJ whole genome shotgun (WGS) entry which is preliminary data.</text>
</comment>
<reference evidence="1" key="1">
    <citation type="submission" date="2021-03" db="EMBL/GenBank/DDBJ databases">
        <title>Leucobacter chromiisoli sp. nov., isolated from chromium-containing soil of chemical plant.</title>
        <authorList>
            <person name="Xu Z."/>
        </authorList>
    </citation>
    <scope>NUCLEOTIDE SEQUENCE</scope>
    <source>
        <strain evidence="1">A2</strain>
    </source>
</reference>
<dbReference type="EMBL" id="JAGDYL010000004">
    <property type="protein sequence ID" value="MBO1804281.1"/>
    <property type="molecule type" value="Genomic_DNA"/>
</dbReference>
<dbReference type="Proteomes" id="UP000664398">
    <property type="component" value="Unassembled WGS sequence"/>
</dbReference>
<dbReference type="RefSeq" id="WP_208044775.1">
    <property type="nucleotide sequence ID" value="NZ_JAGDYL010000004.1"/>
</dbReference>
<evidence type="ECO:0000313" key="1">
    <source>
        <dbReference type="EMBL" id="MBO1804281.1"/>
    </source>
</evidence>
<dbReference type="Gene3D" id="3.30.110.170">
    <property type="entry name" value="Protein of unknown function (DUF541), domain 1"/>
    <property type="match status" value="1"/>
</dbReference>
<protein>
    <submittedName>
        <fullName evidence="1">SIMPL domain-containing protein</fullName>
    </submittedName>
</protein>
<keyword evidence="2" id="KW-1185">Reference proteome</keyword>